<dbReference type="Pfam" id="PF13704">
    <property type="entry name" value="Glyco_tranf_2_4"/>
    <property type="match status" value="1"/>
</dbReference>
<proteinExistence type="predicted"/>
<keyword evidence="1" id="KW-0328">Glycosyltransferase</keyword>
<evidence type="ECO:0000313" key="1">
    <source>
        <dbReference type="EMBL" id="MFD1195626.1"/>
    </source>
</evidence>
<comment type="caution">
    <text evidence="1">The sequence shown here is derived from an EMBL/GenBank/DDBJ whole genome shotgun (WGS) entry which is preliminary data.</text>
</comment>
<dbReference type="EMBL" id="JBHTKR010000005">
    <property type="protein sequence ID" value="MFD1195626.1"/>
    <property type="molecule type" value="Genomic_DNA"/>
</dbReference>
<keyword evidence="2" id="KW-1185">Reference proteome</keyword>
<dbReference type="GO" id="GO:0016757">
    <property type="term" value="F:glycosyltransferase activity"/>
    <property type="evidence" value="ECO:0007669"/>
    <property type="project" value="UniProtKB-KW"/>
</dbReference>
<reference evidence="2" key="1">
    <citation type="journal article" date="2019" name="Int. J. Syst. Evol. Microbiol.">
        <title>The Global Catalogue of Microorganisms (GCM) 10K type strain sequencing project: providing services to taxonomists for standard genome sequencing and annotation.</title>
        <authorList>
            <consortium name="The Broad Institute Genomics Platform"/>
            <consortium name="The Broad Institute Genome Sequencing Center for Infectious Disease"/>
            <person name="Wu L."/>
            <person name="Ma J."/>
        </authorList>
    </citation>
    <scope>NUCLEOTIDE SEQUENCE [LARGE SCALE GENOMIC DNA]</scope>
    <source>
        <strain evidence="2">CCUG 55328</strain>
    </source>
</reference>
<sequence>MTAASDKTALVSCMRNEGLFVLEWLSYHQTLGFDHVVVVSNDCTDGSDALLDVLAAGGHLTHIRQTVAAGVPPQDSGMALVLDWARQNHVTWLLHIDSDEFLNITAGDGRLPTLMANATEADVIAIPWQLFGDAGITAWTPGMAVLPSFTRAEAAPEPRVAKSKCLFRAASFSAATDHNPRNPLVDSPVVVNPDGIPLNAASLYQDRSSRFRPHDLAAINATARINHYAVKSRDLFMMKNDRGDGQGKQGETKYHLGSNWHRSANKNDVEDRTILRHWPETEARLMTLRQDPGLAAAEQACFDWFTARKSAILTPDTLAIWTRRERPTA</sequence>
<organism evidence="1 2">
    <name type="scientific">Seohaeicola saemankumensis</name>
    <dbReference type="NCBI Taxonomy" id="481181"/>
    <lineage>
        <taxon>Bacteria</taxon>
        <taxon>Pseudomonadati</taxon>
        <taxon>Pseudomonadota</taxon>
        <taxon>Alphaproteobacteria</taxon>
        <taxon>Rhodobacterales</taxon>
        <taxon>Roseobacteraceae</taxon>
        <taxon>Seohaeicola</taxon>
    </lineage>
</organism>
<dbReference type="Proteomes" id="UP001597151">
    <property type="component" value="Unassembled WGS sequence"/>
</dbReference>
<evidence type="ECO:0000313" key="2">
    <source>
        <dbReference type="Proteomes" id="UP001597151"/>
    </source>
</evidence>
<keyword evidence="1" id="KW-0808">Transferase</keyword>
<name>A0ABW3THX7_9RHOB</name>
<dbReference type="RefSeq" id="WP_380792640.1">
    <property type="nucleotide sequence ID" value="NZ_JBHTKR010000005.1"/>
</dbReference>
<protein>
    <submittedName>
        <fullName evidence="1">Glycosyltransferase family 2 protein</fullName>
        <ecNumber evidence="1">2.4.-.-</ecNumber>
    </submittedName>
</protein>
<gene>
    <name evidence="1" type="ORF">ACFQ3C_13210</name>
</gene>
<accession>A0ABW3THX7</accession>
<dbReference type="SUPFAM" id="SSF53448">
    <property type="entry name" value="Nucleotide-diphospho-sugar transferases"/>
    <property type="match status" value="1"/>
</dbReference>
<dbReference type="EC" id="2.4.-.-" evidence="1"/>
<dbReference type="InterPro" id="IPR029044">
    <property type="entry name" value="Nucleotide-diphossugar_trans"/>
</dbReference>